<sequence>MSCLPYYEATDGPKICWTLYSNTQYPYASSKPKLLSVALLLPAPSTHSHIAHMARMPAGALVVLIICPLVPCWKMDQCFGATLAHNELCLFDWSEALCS</sequence>
<comment type="caution">
    <text evidence="1">The sequence shown here is derived from an EMBL/GenBank/DDBJ whole genome shotgun (WGS) entry which is preliminary data.</text>
</comment>
<evidence type="ECO:0000313" key="1">
    <source>
        <dbReference type="EMBL" id="KAK5850937.1"/>
    </source>
</evidence>
<reference evidence="1 2" key="1">
    <citation type="journal article" date="2023" name="Genes (Basel)">
        <title>Chromosome-Level Genome Assembly and Circadian Gene Repertoire of the Patagonia Blennie Eleginops maclovinus-The Closest Ancestral Proxy of Antarctic Cryonotothenioids.</title>
        <authorList>
            <person name="Cheng C.C."/>
            <person name="Rivera-Colon A.G."/>
            <person name="Minhas B.F."/>
            <person name="Wilson L."/>
            <person name="Rayamajhi N."/>
            <person name="Vargas-Chacoff L."/>
            <person name="Catchen J.M."/>
        </authorList>
    </citation>
    <scope>NUCLEOTIDE SEQUENCE [LARGE SCALE GENOMIC DNA]</scope>
    <source>
        <strain evidence="1">JMC-PN-2008</strain>
    </source>
</reference>
<keyword evidence="2" id="KW-1185">Reference proteome</keyword>
<evidence type="ECO:0000313" key="2">
    <source>
        <dbReference type="Proteomes" id="UP001346869"/>
    </source>
</evidence>
<reference evidence="1 2" key="2">
    <citation type="journal article" date="2023" name="Mol. Biol. Evol.">
        <title>Genomics of Secondarily Temperate Adaptation in the Only Non-Antarctic Icefish.</title>
        <authorList>
            <person name="Rivera-Colon A.G."/>
            <person name="Rayamajhi N."/>
            <person name="Minhas B.F."/>
            <person name="Madrigal G."/>
            <person name="Bilyk K.T."/>
            <person name="Yoon V."/>
            <person name="Hune M."/>
            <person name="Gregory S."/>
            <person name="Cheng C.H.C."/>
            <person name="Catchen J.M."/>
        </authorList>
    </citation>
    <scope>NUCLEOTIDE SEQUENCE [LARGE SCALE GENOMIC DNA]</scope>
    <source>
        <strain evidence="1">JMC-PN-2008</strain>
    </source>
</reference>
<name>A0AAN7WX25_ELEMC</name>
<dbReference type="AlphaFoldDB" id="A0AAN7WX25"/>
<protein>
    <submittedName>
        <fullName evidence="1">Uncharacterized protein</fullName>
    </submittedName>
</protein>
<dbReference type="Proteomes" id="UP001346869">
    <property type="component" value="Unassembled WGS sequence"/>
</dbReference>
<gene>
    <name evidence="1" type="ORF">PBY51_001771</name>
</gene>
<proteinExistence type="predicted"/>
<dbReference type="EMBL" id="JAUZQC010000022">
    <property type="protein sequence ID" value="KAK5850937.1"/>
    <property type="molecule type" value="Genomic_DNA"/>
</dbReference>
<accession>A0AAN7WX25</accession>
<organism evidence="1 2">
    <name type="scientific">Eleginops maclovinus</name>
    <name type="common">Patagonian blennie</name>
    <name type="synonym">Eleginus maclovinus</name>
    <dbReference type="NCBI Taxonomy" id="56733"/>
    <lineage>
        <taxon>Eukaryota</taxon>
        <taxon>Metazoa</taxon>
        <taxon>Chordata</taxon>
        <taxon>Craniata</taxon>
        <taxon>Vertebrata</taxon>
        <taxon>Euteleostomi</taxon>
        <taxon>Actinopterygii</taxon>
        <taxon>Neopterygii</taxon>
        <taxon>Teleostei</taxon>
        <taxon>Neoteleostei</taxon>
        <taxon>Acanthomorphata</taxon>
        <taxon>Eupercaria</taxon>
        <taxon>Perciformes</taxon>
        <taxon>Notothenioidei</taxon>
        <taxon>Eleginopidae</taxon>
        <taxon>Eleginops</taxon>
    </lineage>
</organism>